<dbReference type="Pfam" id="PF00300">
    <property type="entry name" value="His_Phos_1"/>
    <property type="match status" value="1"/>
</dbReference>
<dbReference type="PANTHER" id="PTHR48100:SF1">
    <property type="entry name" value="HISTIDINE PHOSPHATASE FAMILY PROTEIN-RELATED"/>
    <property type="match status" value="1"/>
</dbReference>
<dbReference type="SMART" id="SM00855">
    <property type="entry name" value="PGAM"/>
    <property type="match status" value="1"/>
</dbReference>
<dbReference type="GO" id="GO:0004619">
    <property type="term" value="F:phosphoglycerate mutase activity"/>
    <property type="evidence" value="ECO:0007669"/>
    <property type="project" value="UniProtKB-EC"/>
</dbReference>
<dbReference type="PANTHER" id="PTHR48100">
    <property type="entry name" value="BROAD-SPECIFICITY PHOSPHATASE YOR283W-RELATED"/>
    <property type="match status" value="1"/>
</dbReference>
<dbReference type="RefSeq" id="WP_047263062.1">
    <property type="nucleotide sequence ID" value="NZ_CP011542.1"/>
</dbReference>
<accession>A0A0G3H1B3</accession>
<dbReference type="InterPro" id="IPR013078">
    <property type="entry name" value="His_Pase_superF_clade-1"/>
</dbReference>
<proteinExistence type="predicted"/>
<sequence>MGGKIILMRHGRTLSNARRYLDTRPPGAELTDMGRSQALAAGQRLREIAPELGLAVSSIALRAQQSLHLAMLGYGAQTSGELGVGVSAVPTAVFPGLHEIYCGDYEGHNSEEAHQHYNQALTGWKAGHLDVGLPGGETPRQLLNRYVPSLHKAYEQAAGKDLFVVSHGAAIRLIGLHGTTCDRSVINDRYIANGSLAVIEPTGDFGSWRCLHWADEVV</sequence>
<protein>
    <submittedName>
        <fullName evidence="3">Fructose-2,6-bisphosphatase</fullName>
        <ecNumber evidence="3">5.4.2.12</ecNumber>
    </submittedName>
</protein>
<organism evidence="3 4">
    <name type="scientific">Corynebacterium mustelae</name>
    <dbReference type="NCBI Taxonomy" id="571915"/>
    <lineage>
        <taxon>Bacteria</taxon>
        <taxon>Bacillati</taxon>
        <taxon>Actinomycetota</taxon>
        <taxon>Actinomycetes</taxon>
        <taxon>Mycobacteriales</taxon>
        <taxon>Corynebacteriaceae</taxon>
        <taxon>Corynebacterium</taxon>
    </lineage>
</organism>
<dbReference type="Proteomes" id="UP000035199">
    <property type="component" value="Chromosome"/>
</dbReference>
<dbReference type="CDD" id="cd07067">
    <property type="entry name" value="HP_PGM_like"/>
    <property type="match status" value="1"/>
</dbReference>
<dbReference type="InterPro" id="IPR050275">
    <property type="entry name" value="PGM_Phosphatase"/>
</dbReference>
<evidence type="ECO:0000256" key="1">
    <source>
        <dbReference type="PIRSR" id="PIRSR613078-1"/>
    </source>
</evidence>
<evidence type="ECO:0000256" key="2">
    <source>
        <dbReference type="PIRSR" id="PIRSR613078-2"/>
    </source>
</evidence>
<evidence type="ECO:0000313" key="4">
    <source>
        <dbReference type="Proteomes" id="UP000035199"/>
    </source>
</evidence>
<dbReference type="Gene3D" id="3.40.50.1240">
    <property type="entry name" value="Phosphoglycerate mutase-like"/>
    <property type="match status" value="1"/>
</dbReference>
<dbReference type="EC" id="5.4.2.12" evidence="3"/>
<dbReference type="KEGG" id="cmv:CMUST_14430"/>
<evidence type="ECO:0000313" key="3">
    <source>
        <dbReference type="EMBL" id="AKK07179.1"/>
    </source>
</evidence>
<feature type="active site" description="Proton donor/acceptor" evidence="1">
    <location>
        <position position="99"/>
    </location>
</feature>
<reference evidence="4" key="2">
    <citation type="submission" date="2015-05" db="EMBL/GenBank/DDBJ databases">
        <title>Complete genome sequence of Corynebacterium mustelae DSM 45274, isolated from various tissues of a male ferret with lethal sepsis.</title>
        <authorList>
            <person name="Ruckert C."/>
            <person name="Albersmeier A."/>
            <person name="Winkler A."/>
            <person name="Tauch A."/>
        </authorList>
    </citation>
    <scope>NUCLEOTIDE SEQUENCE [LARGE SCALE GENOMIC DNA]</scope>
    <source>
        <strain evidence="4">DSM 45274</strain>
    </source>
</reference>
<gene>
    <name evidence="3" type="ORF">CMUST_14430</name>
</gene>
<dbReference type="InterPro" id="IPR029033">
    <property type="entry name" value="His_PPase_superfam"/>
</dbReference>
<feature type="active site" description="Tele-phosphohistidine intermediate" evidence="1">
    <location>
        <position position="10"/>
    </location>
</feature>
<dbReference type="OrthoDB" id="9793115at2"/>
<dbReference type="GO" id="GO:0005737">
    <property type="term" value="C:cytoplasm"/>
    <property type="evidence" value="ECO:0007669"/>
    <property type="project" value="TreeGrafter"/>
</dbReference>
<dbReference type="EMBL" id="CP011542">
    <property type="protein sequence ID" value="AKK07179.1"/>
    <property type="molecule type" value="Genomic_DNA"/>
</dbReference>
<keyword evidence="4" id="KW-1185">Reference proteome</keyword>
<reference evidence="3 4" key="1">
    <citation type="journal article" date="2015" name="Genome Announc.">
        <title>Complete Genome Sequence of the Type Strain Corynebacterium mustelae DSM 45274, Isolated from Various Tissues of a Male Ferret with Lethal Sepsis.</title>
        <authorList>
            <person name="Ruckert C."/>
            <person name="Eimer J."/>
            <person name="Winkler A."/>
            <person name="Tauch A."/>
        </authorList>
    </citation>
    <scope>NUCLEOTIDE SEQUENCE [LARGE SCALE GENOMIC DNA]</scope>
    <source>
        <strain evidence="3 4">DSM 45274</strain>
    </source>
</reference>
<dbReference type="PATRIC" id="fig|571915.4.peg.3099"/>
<dbReference type="SUPFAM" id="SSF53254">
    <property type="entry name" value="Phosphoglycerate mutase-like"/>
    <property type="match status" value="1"/>
</dbReference>
<dbReference type="STRING" id="571915.CMUST_14430"/>
<name>A0A0G3H1B3_9CORY</name>
<dbReference type="GO" id="GO:0016791">
    <property type="term" value="F:phosphatase activity"/>
    <property type="evidence" value="ECO:0007669"/>
    <property type="project" value="TreeGrafter"/>
</dbReference>
<dbReference type="AlphaFoldDB" id="A0A0G3H1B3"/>
<feature type="binding site" evidence="2">
    <location>
        <position position="62"/>
    </location>
    <ligand>
        <name>substrate</name>
    </ligand>
</feature>
<keyword evidence="3" id="KW-0413">Isomerase</keyword>
<feature type="binding site" evidence="2">
    <location>
        <begin position="9"/>
        <end position="16"/>
    </location>
    <ligand>
        <name>substrate</name>
    </ligand>
</feature>